<dbReference type="EMBL" id="MT145003">
    <property type="protein sequence ID" value="QJI02458.1"/>
    <property type="molecule type" value="Genomic_DNA"/>
</dbReference>
<proteinExistence type="predicted"/>
<gene>
    <name evidence="1" type="ORF">TM448B03259_0012</name>
</gene>
<protein>
    <recommendedName>
        <fullName evidence="2">Peptidase C1A papain C-terminal domain-containing protein</fullName>
    </recommendedName>
</protein>
<evidence type="ECO:0008006" key="2">
    <source>
        <dbReference type="Google" id="ProtNLM"/>
    </source>
</evidence>
<accession>A0A6M3XZL0</accession>
<dbReference type="AlphaFoldDB" id="A0A6M3XZL0"/>
<reference evidence="1" key="1">
    <citation type="submission" date="2020-03" db="EMBL/GenBank/DDBJ databases">
        <title>The deep terrestrial virosphere.</title>
        <authorList>
            <person name="Holmfeldt K."/>
            <person name="Nilsson E."/>
            <person name="Simone D."/>
            <person name="Lopez-Fernandez M."/>
            <person name="Wu X."/>
            <person name="de Brujin I."/>
            <person name="Lundin D."/>
            <person name="Andersson A."/>
            <person name="Bertilsson S."/>
            <person name="Dopson M."/>
        </authorList>
    </citation>
    <scope>NUCLEOTIDE SEQUENCE</scope>
    <source>
        <strain evidence="1">TM448B03259</strain>
    </source>
</reference>
<organism evidence="1">
    <name type="scientific">viral metagenome</name>
    <dbReference type="NCBI Taxonomy" id="1070528"/>
    <lineage>
        <taxon>unclassified sequences</taxon>
        <taxon>metagenomes</taxon>
        <taxon>organismal metagenomes</taxon>
    </lineage>
</organism>
<evidence type="ECO:0000313" key="1">
    <source>
        <dbReference type="EMBL" id="QJI02458.1"/>
    </source>
</evidence>
<name>A0A6M3XZL0_9ZZZZ</name>
<sequence length="339" mass="39669">MASFIAKFFNKNYGIKLADIKSEDYLFGGFNGVPKEVLIPDKDWTSYLPSNELQKMQVQDTMACVSYSALNCLEILLNYQIANNELNQQDINWLRDNDYLNEHNKVAGGFSDRFLAKMSDTSKSGNYLSKVGDSVRHHGLVPDNKWNFQLNFDWDKYYQEIPEEIKQIGLDFLNRFKINYEIVYASQFEEALKYSPIQVIVHAWKKNNNGIYIRNAETLNHSVTLFKPRHIFDHYDPFIKQLSNNYSYFNWGYKWTITPIINNKSMILKNNNLYLLTEGPEMKAGIAVDNKLLVDDWDKVQRVWLGRTKGDIRDRVISVGLADWNSVKPHYNLKMQEIK</sequence>